<evidence type="ECO:0000313" key="3">
    <source>
        <dbReference type="Proteomes" id="UP000324585"/>
    </source>
</evidence>
<proteinExistence type="predicted"/>
<evidence type="ECO:0000256" key="1">
    <source>
        <dbReference type="SAM" id="MobiDB-lite"/>
    </source>
</evidence>
<protein>
    <submittedName>
        <fullName evidence="2">Uncharacterized protein</fullName>
    </submittedName>
</protein>
<dbReference type="EMBL" id="VRMN01000009">
    <property type="protein sequence ID" value="KAA8492621.1"/>
    <property type="molecule type" value="Genomic_DNA"/>
</dbReference>
<comment type="caution">
    <text evidence="2">The sequence shown here is derived from an EMBL/GenBank/DDBJ whole genome shotgun (WGS) entry which is preliminary data.</text>
</comment>
<gene>
    <name evidence="2" type="ORF">FVE85_8128</name>
</gene>
<reference evidence="3" key="1">
    <citation type="journal article" date="2019" name="Nat. Commun.">
        <title>Expansion of phycobilisome linker gene families in mesophilic red algae.</title>
        <authorList>
            <person name="Lee J."/>
            <person name="Kim D."/>
            <person name="Bhattacharya D."/>
            <person name="Yoon H.S."/>
        </authorList>
    </citation>
    <scope>NUCLEOTIDE SEQUENCE [LARGE SCALE GENOMIC DNA]</scope>
    <source>
        <strain evidence="3">CCMP 1328</strain>
    </source>
</reference>
<dbReference type="AlphaFoldDB" id="A0A5J4YMB1"/>
<feature type="region of interest" description="Disordered" evidence="1">
    <location>
        <begin position="18"/>
        <end position="63"/>
    </location>
</feature>
<name>A0A5J4YMB1_PORPP</name>
<sequence>MWWDHGYAFVRVMNTKHPEKRAVRRRDHTPSRHGPNAAETALGVRRMRGDHSSGGSRADVSDGAAVGVGTSRRRRYGSCLELGSGVVGSRAWSWDRQARRWPPRVRAVRAAHQVRQRQQLLELQHRPQVGEYEQRLIESLAEEELSEKLLSSDVRSRERADNRQVARTPSHLFHDARIPLRIKNALIELPELDAFGQRLVVIFSDYLSDLIVLDIIDRIESVQDVSAVVIGFLLAYALADLSSGVIYTFFGTMVKTDSDRPRDMLLTDRNSLASETYLDTISDKRNSIREIQIWKDDFFARTSWSCAAVTPLLSLVAGWQPENLGFETLCVMYLSFLAILPQLRAWSVADKPPLPVRVLQRLGVLARAPAGAAAPLCCVSGWWEPLFDMASVPVGRSSRASDAARHAIPNLRRQPLTDVRTRVPEHITLRFSEYD</sequence>
<keyword evidence="3" id="KW-1185">Reference proteome</keyword>
<dbReference type="OrthoDB" id="10642133at2759"/>
<accession>A0A5J4YMB1</accession>
<organism evidence="2 3">
    <name type="scientific">Porphyridium purpureum</name>
    <name type="common">Red alga</name>
    <name type="synonym">Porphyridium cruentum</name>
    <dbReference type="NCBI Taxonomy" id="35688"/>
    <lineage>
        <taxon>Eukaryota</taxon>
        <taxon>Rhodophyta</taxon>
        <taxon>Bangiophyceae</taxon>
        <taxon>Porphyridiales</taxon>
        <taxon>Porphyridiaceae</taxon>
        <taxon>Porphyridium</taxon>
    </lineage>
</organism>
<dbReference type="Proteomes" id="UP000324585">
    <property type="component" value="Unassembled WGS sequence"/>
</dbReference>
<evidence type="ECO:0000313" key="2">
    <source>
        <dbReference type="EMBL" id="KAA8492621.1"/>
    </source>
</evidence>